<feature type="transmembrane region" description="Helical" evidence="6">
    <location>
        <begin position="111"/>
        <end position="132"/>
    </location>
</feature>
<accession>A0A7S9LRP3</accession>
<evidence type="ECO:0000256" key="1">
    <source>
        <dbReference type="ARBA" id="ARBA00004127"/>
    </source>
</evidence>
<feature type="transmembrane region" description="Helical" evidence="6">
    <location>
        <begin position="318"/>
        <end position="336"/>
    </location>
</feature>
<name>A0A7S9LRP3_9RHOB</name>
<dbReference type="PANTHER" id="PTHR23519:SF1">
    <property type="entry name" value="AUTOPHAGY-RELATED PROTEIN 22"/>
    <property type="match status" value="1"/>
</dbReference>
<comment type="subcellular location">
    <subcellularLocation>
        <location evidence="1">Endomembrane system</location>
        <topology evidence="1">Multi-pass membrane protein</topology>
    </subcellularLocation>
</comment>
<dbReference type="Proteomes" id="UP000594800">
    <property type="component" value="Chromosome"/>
</dbReference>
<feature type="transmembrane region" description="Helical" evidence="6">
    <location>
        <begin position="252"/>
        <end position="279"/>
    </location>
</feature>
<proteinExistence type="predicted"/>
<reference evidence="8 9" key="1">
    <citation type="submission" date="2020-11" db="EMBL/GenBank/DDBJ databases">
        <title>Description of Pontivivens ytuae sp. nov. isolated from deep sea sediment of Mariana Trench.</title>
        <authorList>
            <person name="Wang Z."/>
            <person name="Sun Q.-L."/>
            <person name="Xu X.-D."/>
            <person name="Tang Y.-Z."/>
            <person name="Zhang J."/>
        </authorList>
    </citation>
    <scope>NUCLEOTIDE SEQUENCE [LARGE SCALE GENOMIC DNA]</scope>
    <source>
        <strain evidence="8 9">MT2928</strain>
    </source>
</reference>
<feature type="transmembrane region" description="Helical" evidence="6">
    <location>
        <begin position="86"/>
        <end position="105"/>
    </location>
</feature>
<dbReference type="GO" id="GO:0012505">
    <property type="term" value="C:endomembrane system"/>
    <property type="evidence" value="ECO:0007669"/>
    <property type="project" value="UniProtKB-SubCell"/>
</dbReference>
<feature type="transmembrane region" description="Helical" evidence="6">
    <location>
        <begin position="356"/>
        <end position="374"/>
    </location>
</feature>
<evidence type="ECO:0000256" key="4">
    <source>
        <dbReference type="ARBA" id="ARBA00022989"/>
    </source>
</evidence>
<feature type="transmembrane region" description="Helical" evidence="6">
    <location>
        <begin position="395"/>
        <end position="415"/>
    </location>
</feature>
<evidence type="ECO:0000256" key="3">
    <source>
        <dbReference type="ARBA" id="ARBA00022692"/>
    </source>
</evidence>
<dbReference type="RefSeq" id="WP_196103263.1">
    <property type="nucleotide sequence ID" value="NZ_CP064942.1"/>
</dbReference>
<keyword evidence="9" id="KW-1185">Reference proteome</keyword>
<feature type="domain" description="Major facilitator superfamily (MFS) profile" evidence="7">
    <location>
        <begin position="251"/>
        <end position="451"/>
    </location>
</feature>
<dbReference type="PANTHER" id="PTHR23519">
    <property type="entry name" value="AUTOPHAGY-RELATED PROTEIN 22"/>
    <property type="match status" value="1"/>
</dbReference>
<protein>
    <submittedName>
        <fullName evidence="8">MFS transporter</fullName>
    </submittedName>
</protein>
<evidence type="ECO:0000259" key="7">
    <source>
        <dbReference type="PROSITE" id="PS50850"/>
    </source>
</evidence>
<dbReference type="SUPFAM" id="SSF103473">
    <property type="entry name" value="MFS general substrate transporter"/>
    <property type="match status" value="1"/>
</dbReference>
<dbReference type="Pfam" id="PF11700">
    <property type="entry name" value="ATG22"/>
    <property type="match status" value="1"/>
</dbReference>
<gene>
    <name evidence="8" type="ORF">I0K15_20160</name>
</gene>
<dbReference type="Gene3D" id="1.20.1250.20">
    <property type="entry name" value="MFS general substrate transporter like domains"/>
    <property type="match status" value="2"/>
</dbReference>
<keyword evidence="2" id="KW-0813">Transport</keyword>
<feature type="transmembrane region" description="Helical" evidence="6">
    <location>
        <begin position="206"/>
        <end position="224"/>
    </location>
</feature>
<dbReference type="EMBL" id="CP064942">
    <property type="protein sequence ID" value="QPH54054.1"/>
    <property type="molecule type" value="Genomic_DNA"/>
</dbReference>
<dbReference type="PROSITE" id="PS50850">
    <property type="entry name" value="MFS"/>
    <property type="match status" value="1"/>
</dbReference>
<evidence type="ECO:0000256" key="5">
    <source>
        <dbReference type="ARBA" id="ARBA00023136"/>
    </source>
</evidence>
<dbReference type="KEGG" id="poz:I0K15_20160"/>
<organism evidence="8 9">
    <name type="scientific">Pontivivens ytuae</name>
    <dbReference type="NCBI Taxonomy" id="2789856"/>
    <lineage>
        <taxon>Bacteria</taxon>
        <taxon>Pseudomonadati</taxon>
        <taxon>Pseudomonadota</taxon>
        <taxon>Alphaproteobacteria</taxon>
        <taxon>Rhodobacterales</taxon>
        <taxon>Paracoccaceae</taxon>
        <taxon>Pontivivens</taxon>
    </lineage>
</organism>
<sequence length="451" mass="46566">MTVATAGRGQRRGVIAWMFADWAGQPFHTLCVTFVFAPWFVEYGLGGGDEGQAAWGYMTALAGIAIAVLAPVLGAMADVSGPRKPWIAGLSLIHVAAVAALWFAVPDMEAPFVIFVAFAVALVTTELAFIFLNAMLPDLGPPERIGRISGGGWAMGYVGGLVSLVLVLGFMVADPETGLTQLGAEPILGLDATAGEGSRASGPVSAIWYVVFILPLFLLTPDIGRRAPGASAREGLAALARTLRRLPSRPSLLRFLLSSMLYRDGLAALYAFAGIYAVGVLGVSIVQLGIFGILGAVTGTAGALLGGWLDDRLGPKPVVMFCVLSLATLSACLLLMTERSVLGIPLEEGSTLPVTLFFALGAAIGAAGGALSAASRSLMVRQAGAAREMTRAFGLYGLAGKATAFVGFLLIGLVTDLTGSQRLGVTPVVALFLGGALLLVFVKPQGDSDRA</sequence>
<dbReference type="InterPro" id="IPR050495">
    <property type="entry name" value="ATG22/LtaA_families"/>
</dbReference>
<feature type="transmembrane region" description="Helical" evidence="6">
    <location>
        <begin position="285"/>
        <end position="306"/>
    </location>
</feature>
<evidence type="ECO:0000256" key="6">
    <source>
        <dbReference type="SAM" id="Phobius"/>
    </source>
</evidence>
<dbReference type="InterPro" id="IPR024671">
    <property type="entry name" value="Atg22-like"/>
</dbReference>
<keyword evidence="5 6" id="KW-0472">Membrane</keyword>
<dbReference type="InterPro" id="IPR020846">
    <property type="entry name" value="MFS_dom"/>
</dbReference>
<dbReference type="GO" id="GO:0022857">
    <property type="term" value="F:transmembrane transporter activity"/>
    <property type="evidence" value="ECO:0007669"/>
    <property type="project" value="InterPro"/>
</dbReference>
<dbReference type="AlphaFoldDB" id="A0A7S9LRP3"/>
<feature type="transmembrane region" description="Helical" evidence="6">
    <location>
        <begin position="14"/>
        <end position="41"/>
    </location>
</feature>
<keyword evidence="3 6" id="KW-0812">Transmembrane</keyword>
<feature type="transmembrane region" description="Helical" evidence="6">
    <location>
        <begin position="421"/>
        <end position="442"/>
    </location>
</feature>
<dbReference type="InterPro" id="IPR036259">
    <property type="entry name" value="MFS_trans_sf"/>
</dbReference>
<evidence type="ECO:0000313" key="9">
    <source>
        <dbReference type="Proteomes" id="UP000594800"/>
    </source>
</evidence>
<feature type="transmembrane region" description="Helical" evidence="6">
    <location>
        <begin position="53"/>
        <end position="74"/>
    </location>
</feature>
<evidence type="ECO:0000256" key="2">
    <source>
        <dbReference type="ARBA" id="ARBA00022448"/>
    </source>
</evidence>
<keyword evidence="4 6" id="KW-1133">Transmembrane helix</keyword>
<feature type="transmembrane region" description="Helical" evidence="6">
    <location>
        <begin position="153"/>
        <end position="173"/>
    </location>
</feature>
<evidence type="ECO:0000313" key="8">
    <source>
        <dbReference type="EMBL" id="QPH54054.1"/>
    </source>
</evidence>